<name>N2B7C7_9FIRM</name>
<dbReference type="Proteomes" id="UP000012589">
    <property type="component" value="Unassembled WGS sequence"/>
</dbReference>
<evidence type="ECO:0000256" key="1">
    <source>
        <dbReference type="SAM" id="MobiDB-lite"/>
    </source>
</evidence>
<evidence type="ECO:0000313" key="3">
    <source>
        <dbReference type="Proteomes" id="UP000012589"/>
    </source>
</evidence>
<protein>
    <submittedName>
        <fullName evidence="2">Uncharacterized protein</fullName>
    </submittedName>
</protein>
<reference evidence="2 3" key="1">
    <citation type="journal article" date="2014" name="Genome Announc.">
        <title>Draft genome sequences of the altered schaedler flora, a defined bacterial community from gnotobiotic mice.</title>
        <authorList>
            <person name="Wannemuehler M.J."/>
            <person name="Overstreet A.M."/>
            <person name="Ward D.V."/>
            <person name="Phillips G.J."/>
        </authorList>
    </citation>
    <scope>NUCLEOTIDE SEQUENCE [LARGE SCALE GENOMIC DNA]</scope>
    <source>
        <strain evidence="2 3">ASF492</strain>
    </source>
</reference>
<evidence type="ECO:0000313" key="2">
    <source>
        <dbReference type="EMBL" id="EMZ36326.1"/>
    </source>
</evidence>
<feature type="compositionally biased region" description="Basic residues" evidence="1">
    <location>
        <begin position="61"/>
        <end position="71"/>
    </location>
</feature>
<dbReference type="AlphaFoldDB" id="N2B7C7"/>
<gene>
    <name evidence="2" type="ORF">C823_00693</name>
</gene>
<dbReference type="EMBL" id="AQFT01000023">
    <property type="protein sequence ID" value="EMZ36326.1"/>
    <property type="molecule type" value="Genomic_DNA"/>
</dbReference>
<organism evidence="2 3">
    <name type="scientific">Eubacterium plexicaudatum ASF492</name>
    <dbReference type="NCBI Taxonomy" id="1235802"/>
    <lineage>
        <taxon>Bacteria</taxon>
        <taxon>Bacillati</taxon>
        <taxon>Bacillota</taxon>
        <taxon>Clostridia</taxon>
        <taxon>Eubacteriales</taxon>
        <taxon>Eubacteriaceae</taxon>
        <taxon>Eubacterium</taxon>
    </lineage>
</organism>
<feature type="region of interest" description="Disordered" evidence="1">
    <location>
        <begin position="61"/>
        <end position="84"/>
    </location>
</feature>
<sequence>MAYKQELWDEAKKKCRIGDEEIRMAKEMGLNPKSLIKNIPNKSEMWKVPVKDWIHDMYDKRQRKSRQKAKRMAAGQNKDSNHSI</sequence>
<accession>N2B7C7</accession>
<keyword evidence="3" id="KW-1185">Reference proteome</keyword>
<dbReference type="PATRIC" id="fig|1235802.3.peg.739"/>
<dbReference type="STRING" id="1235802.C823_00693"/>
<proteinExistence type="predicted"/>
<dbReference type="HOGENOM" id="CLU_179254_0_0_9"/>
<dbReference type="eggNOG" id="ENOG5032Z63">
    <property type="taxonomic scope" value="Bacteria"/>
</dbReference>
<comment type="caution">
    <text evidence="2">The sequence shown here is derived from an EMBL/GenBank/DDBJ whole genome shotgun (WGS) entry which is preliminary data.</text>
</comment>
<dbReference type="OrthoDB" id="49627at2"/>